<organism evidence="1 2">
    <name type="scientific">Altererythrobacter epoxidivorans</name>
    <dbReference type="NCBI Taxonomy" id="361183"/>
    <lineage>
        <taxon>Bacteria</taxon>
        <taxon>Pseudomonadati</taxon>
        <taxon>Pseudomonadota</taxon>
        <taxon>Alphaproteobacteria</taxon>
        <taxon>Sphingomonadales</taxon>
        <taxon>Erythrobacteraceae</taxon>
        <taxon>Altererythrobacter</taxon>
    </lineage>
</organism>
<name>A0A0M4MVA0_9SPHN</name>
<accession>A0A0M4MVA0</accession>
<evidence type="ECO:0000313" key="1">
    <source>
        <dbReference type="EMBL" id="ALE17583.1"/>
    </source>
</evidence>
<evidence type="ECO:0000313" key="2">
    <source>
        <dbReference type="Proteomes" id="UP000057938"/>
    </source>
</evidence>
<protein>
    <submittedName>
        <fullName evidence="1">Uncharacterized protein</fullName>
    </submittedName>
</protein>
<keyword evidence="2" id="KW-1185">Reference proteome</keyword>
<proteinExistence type="predicted"/>
<gene>
    <name evidence="1" type="ORF">AMC99_02308</name>
</gene>
<dbReference type="AlphaFoldDB" id="A0A0M4MVA0"/>
<dbReference type="Proteomes" id="UP000057938">
    <property type="component" value="Chromosome"/>
</dbReference>
<reference evidence="1 2" key="1">
    <citation type="submission" date="2015-09" db="EMBL/GenBank/DDBJ databases">
        <title>Complete genome sequence of a benzo[a]pyrene-degrading bacterium Altererythrobacter epoxidivorans CGMCC 1.7731T.</title>
        <authorList>
            <person name="Li Z."/>
            <person name="Cheng H."/>
            <person name="Huo Y."/>
            <person name="Xu X."/>
        </authorList>
    </citation>
    <scope>NUCLEOTIDE SEQUENCE [LARGE SCALE GENOMIC DNA]</scope>
    <source>
        <strain evidence="1 2">CGMCC 1.7731</strain>
    </source>
</reference>
<dbReference type="KEGG" id="aep:AMC99_02308"/>
<sequence>MVAGETILAVEKHGLMGRKAWDSPLSRLYDGHVRKHPYYS</sequence>
<dbReference type="EMBL" id="CP012669">
    <property type="protein sequence ID" value="ALE17583.1"/>
    <property type="molecule type" value="Genomic_DNA"/>
</dbReference>